<dbReference type="SMART" id="SM00448">
    <property type="entry name" value="REC"/>
    <property type="match status" value="1"/>
</dbReference>
<dbReference type="PhylomeDB" id="Q89H89"/>
<evidence type="ECO:0000256" key="2">
    <source>
        <dbReference type="PROSITE-ProRule" id="PRU00169"/>
    </source>
</evidence>
<keyword evidence="1 2" id="KW-0597">Phosphoprotein</keyword>
<dbReference type="AlphaFoldDB" id="Q89H89"/>
<dbReference type="KEGG" id="bja:bll6105"/>
<dbReference type="PANTHER" id="PTHR44591">
    <property type="entry name" value="STRESS RESPONSE REGULATOR PROTEIN 1"/>
    <property type="match status" value="1"/>
</dbReference>
<dbReference type="InParanoid" id="Q89H89"/>
<dbReference type="GO" id="GO:0000156">
    <property type="term" value="F:phosphorelay response regulator activity"/>
    <property type="evidence" value="ECO:0000318"/>
    <property type="project" value="GO_Central"/>
</dbReference>
<dbReference type="SUPFAM" id="SSF52172">
    <property type="entry name" value="CheY-like"/>
    <property type="match status" value="1"/>
</dbReference>
<sequence>MEGEMEGVPIILVVEDEEPLQEIVHDALKEGGFDLTTVASGQEAVAMVESGVVKYSALVTDVNLKGPMKGWEIARLIRQIDPAFPVVYMTGAAAEDWASEGVPNSVLLEKPFAPAQLVTAVSQLLNAGSPT</sequence>
<feature type="domain" description="Response regulatory" evidence="3">
    <location>
        <begin position="10"/>
        <end position="125"/>
    </location>
</feature>
<evidence type="ECO:0000259" key="3">
    <source>
        <dbReference type="PROSITE" id="PS50110"/>
    </source>
</evidence>
<dbReference type="Gene3D" id="3.40.50.2300">
    <property type="match status" value="1"/>
</dbReference>
<dbReference type="InterPro" id="IPR011006">
    <property type="entry name" value="CheY-like_superfamily"/>
</dbReference>
<name>Q89H89_BRADU</name>
<dbReference type="EMBL" id="BA000040">
    <property type="protein sequence ID" value="BAC51370.1"/>
    <property type="molecule type" value="Genomic_DNA"/>
</dbReference>
<dbReference type="STRING" id="224911.AAV28_28060"/>
<gene>
    <name evidence="4" type="ordered locus">bll6105</name>
</gene>
<dbReference type="PATRIC" id="fig|224911.5.peg.6231"/>
<dbReference type="eggNOG" id="COG0784">
    <property type="taxonomic scope" value="Bacteria"/>
</dbReference>
<proteinExistence type="predicted"/>
<evidence type="ECO:0000256" key="1">
    <source>
        <dbReference type="ARBA" id="ARBA00022553"/>
    </source>
</evidence>
<organism evidence="4 5">
    <name type="scientific">Bradyrhizobium diazoefficiens (strain JCM 10833 / BCRC 13528 / IAM 13628 / NBRC 14792 / USDA 110)</name>
    <dbReference type="NCBI Taxonomy" id="224911"/>
    <lineage>
        <taxon>Bacteria</taxon>
        <taxon>Pseudomonadati</taxon>
        <taxon>Pseudomonadota</taxon>
        <taxon>Alphaproteobacteria</taxon>
        <taxon>Hyphomicrobiales</taxon>
        <taxon>Nitrobacteraceae</taxon>
        <taxon>Bradyrhizobium</taxon>
    </lineage>
</organism>
<dbReference type="PROSITE" id="PS50110">
    <property type="entry name" value="RESPONSE_REGULATORY"/>
    <property type="match status" value="1"/>
</dbReference>
<dbReference type="GO" id="GO:0000160">
    <property type="term" value="P:phosphorelay signal transduction system"/>
    <property type="evidence" value="ECO:0000318"/>
    <property type="project" value="GO_Central"/>
</dbReference>
<dbReference type="HOGENOM" id="CLU_000445_69_8_5"/>
<reference evidence="5" key="1">
    <citation type="journal article" date="2002" name="DNA Res.">
        <title>Complete genomic sequence of nitrogen-fixing symbiotic bacterium Bradyrhizobium japonicum USDA110.</title>
        <authorList>
            <person name="Kaneko T."/>
            <person name="Nakamura Y."/>
            <person name="Sato S."/>
            <person name="Minamisawa K."/>
            <person name="Uchiumi T."/>
            <person name="Sasamoto S."/>
            <person name="Watanabe A."/>
            <person name="Idesawa K."/>
            <person name="Iriguchi M."/>
            <person name="Kawashima K."/>
            <person name="Kohara M."/>
            <person name="Matsumoto M."/>
            <person name="Shimpo S."/>
            <person name="Tsuruoka H."/>
            <person name="Wada T."/>
            <person name="Yamada M."/>
            <person name="Tabata S."/>
        </authorList>
    </citation>
    <scope>NUCLEOTIDE SEQUENCE [LARGE SCALE GENOMIC DNA]</scope>
    <source>
        <strain evidence="5">JCM 10833 / BCRC 13528 / IAM 13628 / NBRC 14792 / USDA 110</strain>
    </source>
</reference>
<evidence type="ECO:0000313" key="4">
    <source>
        <dbReference type="EMBL" id="BAC51370.1"/>
    </source>
</evidence>
<dbReference type="EnsemblBacteria" id="BAC51370">
    <property type="protein sequence ID" value="BAC51370"/>
    <property type="gene ID" value="BAC51370"/>
</dbReference>
<feature type="modified residue" description="4-aspartylphosphate" evidence="2">
    <location>
        <position position="61"/>
    </location>
</feature>
<dbReference type="PANTHER" id="PTHR44591:SF21">
    <property type="entry name" value="TWO-COMPONENT RESPONSE REGULATOR"/>
    <property type="match status" value="1"/>
</dbReference>
<keyword evidence="5" id="KW-1185">Reference proteome</keyword>
<evidence type="ECO:0000313" key="5">
    <source>
        <dbReference type="Proteomes" id="UP000002526"/>
    </source>
</evidence>
<dbReference type="InterPro" id="IPR050595">
    <property type="entry name" value="Bact_response_regulator"/>
</dbReference>
<protein>
    <submittedName>
        <fullName evidence="4">Two-component response regulator</fullName>
    </submittedName>
</protein>
<dbReference type="InterPro" id="IPR001789">
    <property type="entry name" value="Sig_transdc_resp-reg_receiver"/>
</dbReference>
<dbReference type="OrthoDB" id="7210814at2"/>
<accession>Q89H89</accession>
<dbReference type="Proteomes" id="UP000002526">
    <property type="component" value="Chromosome"/>
</dbReference>
<dbReference type="Pfam" id="PF00072">
    <property type="entry name" value="Response_reg"/>
    <property type="match status" value="1"/>
</dbReference>